<protein>
    <submittedName>
        <fullName evidence="3">Cytidine deaminase-like protein</fullName>
    </submittedName>
</protein>
<gene>
    <name evidence="3" type="ORF">L207DRAFT_431531</name>
</gene>
<organism evidence="3 4">
    <name type="scientific">Hyaloscypha variabilis (strain UAMH 11265 / GT02V1 / F)</name>
    <name type="common">Meliniomyces variabilis</name>
    <dbReference type="NCBI Taxonomy" id="1149755"/>
    <lineage>
        <taxon>Eukaryota</taxon>
        <taxon>Fungi</taxon>
        <taxon>Dikarya</taxon>
        <taxon>Ascomycota</taxon>
        <taxon>Pezizomycotina</taxon>
        <taxon>Leotiomycetes</taxon>
        <taxon>Helotiales</taxon>
        <taxon>Hyaloscyphaceae</taxon>
        <taxon>Hyaloscypha</taxon>
        <taxon>Hyaloscypha variabilis</taxon>
    </lineage>
</organism>
<dbReference type="CDD" id="cd01283">
    <property type="entry name" value="cytidine_deaminase"/>
    <property type="match status" value="1"/>
</dbReference>
<dbReference type="GO" id="GO:0055086">
    <property type="term" value="P:nucleobase-containing small molecule metabolic process"/>
    <property type="evidence" value="ECO:0007669"/>
    <property type="project" value="UniProtKB-ARBA"/>
</dbReference>
<dbReference type="GO" id="GO:0004126">
    <property type="term" value="F:cytidine deaminase activity"/>
    <property type="evidence" value="ECO:0007669"/>
    <property type="project" value="TreeGrafter"/>
</dbReference>
<dbReference type="Proteomes" id="UP000235786">
    <property type="component" value="Unassembled WGS sequence"/>
</dbReference>
<dbReference type="GO" id="GO:0072527">
    <property type="term" value="P:pyrimidine-containing compound metabolic process"/>
    <property type="evidence" value="ECO:0007669"/>
    <property type="project" value="UniProtKB-ARBA"/>
</dbReference>
<evidence type="ECO:0000259" key="2">
    <source>
        <dbReference type="PROSITE" id="PS51747"/>
    </source>
</evidence>
<evidence type="ECO:0000256" key="1">
    <source>
        <dbReference type="ARBA" id="ARBA00006576"/>
    </source>
</evidence>
<dbReference type="Gene3D" id="3.40.140.10">
    <property type="entry name" value="Cytidine Deaminase, domain 2"/>
    <property type="match status" value="1"/>
</dbReference>
<dbReference type="EMBL" id="KZ613948">
    <property type="protein sequence ID" value="PMD38211.1"/>
    <property type="molecule type" value="Genomic_DNA"/>
</dbReference>
<comment type="similarity">
    <text evidence="1">Belongs to the cytidine and deoxycytidylate deaminase family.</text>
</comment>
<dbReference type="InterPro" id="IPR016193">
    <property type="entry name" value="Cytidine_deaminase-like"/>
</dbReference>
<name>A0A2J6RI78_HYAVF</name>
<sequence>MSLTPTETSLIDAANAVIDAVPRGTVERRITDHTVGSAVLCSDGRIFTGVNVFHFSGGPCGENVAFANAAAAGIASASSPGIGDGAVLTHVVAVANDQRGVINPCGRCRQLMFDYYPDIKVIIKDGEGLRTATVPELLPFAYVSGFRTKAYQHLEGGKEYKTSS</sequence>
<dbReference type="STRING" id="1149755.A0A2J6RI78"/>
<dbReference type="InterPro" id="IPR050202">
    <property type="entry name" value="Cyt/Deoxycyt_deaminase"/>
</dbReference>
<feature type="domain" description="CMP/dCMP-type deaminase" evidence="2">
    <location>
        <begin position="4"/>
        <end position="145"/>
    </location>
</feature>
<evidence type="ECO:0000313" key="3">
    <source>
        <dbReference type="EMBL" id="PMD38211.1"/>
    </source>
</evidence>
<dbReference type="InterPro" id="IPR002125">
    <property type="entry name" value="CMP_dCMP_dom"/>
</dbReference>
<dbReference type="GO" id="GO:0005829">
    <property type="term" value="C:cytosol"/>
    <property type="evidence" value="ECO:0007669"/>
    <property type="project" value="TreeGrafter"/>
</dbReference>
<dbReference type="GO" id="GO:0008270">
    <property type="term" value="F:zinc ion binding"/>
    <property type="evidence" value="ECO:0007669"/>
    <property type="project" value="TreeGrafter"/>
</dbReference>
<proteinExistence type="inferred from homology"/>
<reference evidence="3 4" key="1">
    <citation type="submission" date="2016-04" db="EMBL/GenBank/DDBJ databases">
        <title>A degradative enzymes factory behind the ericoid mycorrhizal symbiosis.</title>
        <authorList>
            <consortium name="DOE Joint Genome Institute"/>
            <person name="Martino E."/>
            <person name="Morin E."/>
            <person name="Grelet G."/>
            <person name="Kuo A."/>
            <person name="Kohler A."/>
            <person name="Daghino S."/>
            <person name="Barry K."/>
            <person name="Choi C."/>
            <person name="Cichocki N."/>
            <person name="Clum A."/>
            <person name="Copeland A."/>
            <person name="Hainaut M."/>
            <person name="Haridas S."/>
            <person name="Labutti K."/>
            <person name="Lindquist E."/>
            <person name="Lipzen A."/>
            <person name="Khouja H.-R."/>
            <person name="Murat C."/>
            <person name="Ohm R."/>
            <person name="Olson A."/>
            <person name="Spatafora J."/>
            <person name="Veneault-Fourrey C."/>
            <person name="Henrissat B."/>
            <person name="Grigoriev I."/>
            <person name="Martin F."/>
            <person name="Perotto S."/>
        </authorList>
    </citation>
    <scope>NUCLEOTIDE SEQUENCE [LARGE SCALE GENOMIC DNA]</scope>
    <source>
        <strain evidence="3 4">F</strain>
    </source>
</reference>
<dbReference type="PANTHER" id="PTHR11644:SF2">
    <property type="entry name" value="CYTIDINE DEAMINASE"/>
    <property type="match status" value="1"/>
</dbReference>
<dbReference type="PROSITE" id="PS51747">
    <property type="entry name" value="CYT_DCMP_DEAMINASES_2"/>
    <property type="match status" value="1"/>
</dbReference>
<dbReference type="AlphaFoldDB" id="A0A2J6RI78"/>
<evidence type="ECO:0000313" key="4">
    <source>
        <dbReference type="Proteomes" id="UP000235786"/>
    </source>
</evidence>
<dbReference type="SUPFAM" id="SSF53927">
    <property type="entry name" value="Cytidine deaminase-like"/>
    <property type="match status" value="1"/>
</dbReference>
<dbReference type="OrthoDB" id="414540at2759"/>
<dbReference type="PANTHER" id="PTHR11644">
    <property type="entry name" value="CYTIDINE DEAMINASE"/>
    <property type="match status" value="1"/>
</dbReference>
<keyword evidence="4" id="KW-1185">Reference proteome</keyword>
<accession>A0A2J6RI78</accession>